<proteinExistence type="predicted"/>
<protein>
    <submittedName>
        <fullName evidence="1">Uncharacterized protein</fullName>
    </submittedName>
</protein>
<dbReference type="EMBL" id="CP029425">
    <property type="protein sequence ID" value="AWL97686.1"/>
    <property type="molecule type" value="Genomic_DNA"/>
</dbReference>
<accession>A0A2U8PIX0</accession>
<evidence type="ECO:0000313" key="2">
    <source>
        <dbReference type="Proteomes" id="UP000215703"/>
    </source>
</evidence>
<gene>
    <name evidence="1" type="ORF">CIT37_40360</name>
</gene>
<reference evidence="1 2" key="1">
    <citation type="journal article" date="2014" name="Int. J. Syst. Evol. Microbiol.">
        <title>Bradyrhizobium ottawaense sp. nov., a symbiotic nitrogen fixing bacterium from root nodules of soybeans in Canada.</title>
        <authorList>
            <person name="Yu X."/>
            <person name="Cloutier S."/>
            <person name="Tambong J.T."/>
            <person name="Bromfield E.S."/>
        </authorList>
    </citation>
    <scope>NUCLEOTIDE SEQUENCE [LARGE SCALE GENOMIC DNA]</scope>
    <source>
        <strain evidence="1 2">OO99</strain>
    </source>
</reference>
<name>A0A2U8PIX0_9BRAD</name>
<dbReference type="Proteomes" id="UP000215703">
    <property type="component" value="Chromosome"/>
</dbReference>
<dbReference type="AlphaFoldDB" id="A0A2U8PIX0"/>
<reference evidence="1 2" key="2">
    <citation type="journal article" date="2017" name="Syst. Appl. Microbiol.">
        <title>Soybeans inoculated with root zone soils of Canadian native legumes harbour diverse and novel Bradyrhizobium spp. that possess agricultural potential.</title>
        <authorList>
            <person name="Bromfield E.S.P."/>
            <person name="Cloutier S."/>
            <person name="Tambong J.T."/>
            <person name="Tran Thi T.V."/>
        </authorList>
    </citation>
    <scope>NUCLEOTIDE SEQUENCE [LARGE SCALE GENOMIC DNA]</scope>
    <source>
        <strain evidence="1 2">OO99</strain>
    </source>
</reference>
<organism evidence="1 2">
    <name type="scientific">Bradyrhizobium ottawaense</name>
    <dbReference type="NCBI Taxonomy" id="931866"/>
    <lineage>
        <taxon>Bacteria</taxon>
        <taxon>Pseudomonadati</taxon>
        <taxon>Pseudomonadota</taxon>
        <taxon>Alphaproteobacteria</taxon>
        <taxon>Hyphomicrobiales</taxon>
        <taxon>Nitrobacteraceae</taxon>
        <taxon>Bradyrhizobium</taxon>
    </lineage>
</organism>
<sequence>MRARGLARVAPQRKLVMKRALLPLTMPHLTERTDDVWRLIGDGALAAAREVLRKIEGQLKALPQ</sequence>
<dbReference type="KEGG" id="bot:CIT37_40360"/>
<evidence type="ECO:0000313" key="1">
    <source>
        <dbReference type="EMBL" id="AWL97686.1"/>
    </source>
</evidence>